<keyword evidence="2" id="KW-1185">Reference proteome</keyword>
<evidence type="ECO:0000313" key="2">
    <source>
        <dbReference type="Proteomes" id="UP000772434"/>
    </source>
</evidence>
<dbReference type="EMBL" id="JADNRY010000225">
    <property type="protein sequence ID" value="KAF9060850.1"/>
    <property type="molecule type" value="Genomic_DNA"/>
</dbReference>
<gene>
    <name evidence="1" type="ORF">BDP27DRAFT_1370179</name>
</gene>
<reference evidence="1" key="1">
    <citation type="submission" date="2020-11" db="EMBL/GenBank/DDBJ databases">
        <authorList>
            <consortium name="DOE Joint Genome Institute"/>
            <person name="Ahrendt S."/>
            <person name="Riley R."/>
            <person name="Andreopoulos W."/>
            <person name="Labutti K."/>
            <person name="Pangilinan J."/>
            <person name="Ruiz-Duenas F.J."/>
            <person name="Barrasa J.M."/>
            <person name="Sanchez-Garcia M."/>
            <person name="Camarero S."/>
            <person name="Miyauchi S."/>
            <person name="Serrano A."/>
            <person name="Linde D."/>
            <person name="Babiker R."/>
            <person name="Drula E."/>
            <person name="Ayuso-Fernandez I."/>
            <person name="Pacheco R."/>
            <person name="Padilla G."/>
            <person name="Ferreira P."/>
            <person name="Barriuso J."/>
            <person name="Kellner H."/>
            <person name="Castanera R."/>
            <person name="Alfaro M."/>
            <person name="Ramirez L."/>
            <person name="Pisabarro A.G."/>
            <person name="Kuo A."/>
            <person name="Tritt A."/>
            <person name="Lipzen A."/>
            <person name="He G."/>
            <person name="Yan M."/>
            <person name="Ng V."/>
            <person name="Cullen D."/>
            <person name="Martin F."/>
            <person name="Rosso M.-N."/>
            <person name="Henrissat B."/>
            <person name="Hibbett D."/>
            <person name="Martinez A.T."/>
            <person name="Grigoriev I.V."/>
        </authorList>
    </citation>
    <scope>NUCLEOTIDE SEQUENCE</scope>
    <source>
        <strain evidence="1">AH 40177</strain>
    </source>
</reference>
<evidence type="ECO:0000313" key="1">
    <source>
        <dbReference type="EMBL" id="KAF9060850.1"/>
    </source>
</evidence>
<accession>A0A9P5PEX6</accession>
<name>A0A9P5PEX6_9AGAR</name>
<dbReference type="AlphaFoldDB" id="A0A9P5PEX6"/>
<sequence length="418" mass="47301">MAASTPYLEAPDGFNFKRKLRMCKGIFFGIQKLCLSLDFDQPTSMTPRFQASIHYLAVQSHGVPQASTWLVYRTNQFLQKINFGKMLSILLAMDFGGAIGQAIHEIFMESARCAKEFDDNGCILPVPKLVYECNELKFFFLSGVHHSVDLGKSKGKMNVAVFRLGSADRVESLPGTSPYAHRYKRHRCTVHLAQLRQTFDLLKPLNVNCYSVENHLGSVVKPSGFTLEQLAQNGSKYLRMYNNAAPVLAQNRDRALQLHQELQSMADRRDSDLLIPTHPSVMGVHLYSYFGLPSNPRYDKVTEALEVCDEFISTEDPKSFDDYFWRTIYASNGYFLVTQYLISSCLSAQPHLIALYLKRSHDLQSLASEVVDNKLSQNLSPIPSSRPKVHHQCLNPKPSHVSVARAKRPLRKGFDFNV</sequence>
<proteinExistence type="predicted"/>
<dbReference type="OrthoDB" id="5961at2759"/>
<dbReference type="Proteomes" id="UP000772434">
    <property type="component" value="Unassembled WGS sequence"/>
</dbReference>
<organism evidence="1 2">
    <name type="scientific">Rhodocollybia butyracea</name>
    <dbReference type="NCBI Taxonomy" id="206335"/>
    <lineage>
        <taxon>Eukaryota</taxon>
        <taxon>Fungi</taxon>
        <taxon>Dikarya</taxon>
        <taxon>Basidiomycota</taxon>
        <taxon>Agaricomycotina</taxon>
        <taxon>Agaricomycetes</taxon>
        <taxon>Agaricomycetidae</taxon>
        <taxon>Agaricales</taxon>
        <taxon>Marasmiineae</taxon>
        <taxon>Omphalotaceae</taxon>
        <taxon>Rhodocollybia</taxon>
    </lineage>
</organism>
<comment type="caution">
    <text evidence="1">The sequence shown here is derived from an EMBL/GenBank/DDBJ whole genome shotgun (WGS) entry which is preliminary data.</text>
</comment>
<protein>
    <submittedName>
        <fullName evidence="1">Uncharacterized protein</fullName>
    </submittedName>
</protein>